<dbReference type="SUPFAM" id="SSF47240">
    <property type="entry name" value="Ferritin-like"/>
    <property type="match status" value="1"/>
</dbReference>
<protein>
    <recommendedName>
        <fullName evidence="4">Ferritin-like domain-containing protein</fullName>
    </recommendedName>
</protein>
<proteinExistence type="predicted"/>
<dbReference type="EMBL" id="CP029189">
    <property type="protein sequence ID" value="QES53932.1"/>
    <property type="molecule type" value="Genomic_DNA"/>
</dbReference>
<dbReference type="InterPro" id="IPR009078">
    <property type="entry name" value="Ferritin-like_SF"/>
</dbReference>
<dbReference type="AlphaFoldDB" id="A0A5P2DFQ5"/>
<gene>
    <name evidence="2" type="ORF">DEJ51_06445</name>
</gene>
<sequence>MLSARSLFQEIVDNDDSFQLFCSIAASGETQGGWENARIAALVPDGMRHLAPKITRHGADEDKHGRIFNALLRKRGLPAVPVPPETDYTMLLERRGIGLAHEKLRRELALTEEDIVVYLAHSRVTEQRAADQMDMLVRYFGDHPEVGRAIHMISHDEDNHLAYCHEELLRLARAGHGRTIQRVLRESALAEISVYRDVSLAVMSHMGRLLHWPAPKAAALAAGIRAMYAYERFSGWHRMVNLRPPERLDALGGTPADAGAFAHTPRERELRASPGA</sequence>
<dbReference type="RefSeq" id="WP_150256717.1">
    <property type="nucleotide sequence ID" value="NZ_CP029189.1"/>
</dbReference>
<evidence type="ECO:0000313" key="2">
    <source>
        <dbReference type="EMBL" id="QES53932.1"/>
    </source>
</evidence>
<dbReference type="OrthoDB" id="3848908at2"/>
<reference evidence="2 3" key="1">
    <citation type="submission" date="2018-05" db="EMBL/GenBank/DDBJ databases">
        <title>Streptomyces venezuelae.</title>
        <authorList>
            <person name="Kim W."/>
            <person name="Lee N."/>
            <person name="Cho B.-K."/>
        </authorList>
    </citation>
    <scope>NUCLEOTIDE SEQUENCE [LARGE SCALE GENOMIC DNA]</scope>
    <source>
        <strain evidence="2 3">ATCC 21018</strain>
    </source>
</reference>
<organism evidence="2 3">
    <name type="scientific">Streptomyces venezuelae</name>
    <dbReference type="NCBI Taxonomy" id="54571"/>
    <lineage>
        <taxon>Bacteria</taxon>
        <taxon>Bacillati</taxon>
        <taxon>Actinomycetota</taxon>
        <taxon>Actinomycetes</taxon>
        <taxon>Kitasatosporales</taxon>
        <taxon>Streptomycetaceae</taxon>
        <taxon>Streptomyces</taxon>
    </lineage>
</organism>
<evidence type="ECO:0000313" key="3">
    <source>
        <dbReference type="Proteomes" id="UP000324101"/>
    </source>
</evidence>
<feature type="region of interest" description="Disordered" evidence="1">
    <location>
        <begin position="253"/>
        <end position="276"/>
    </location>
</feature>
<feature type="compositionally biased region" description="Basic and acidic residues" evidence="1">
    <location>
        <begin position="264"/>
        <end position="276"/>
    </location>
</feature>
<accession>A0A5P2DFQ5</accession>
<name>A0A5P2DFQ5_STRVZ</name>
<dbReference type="Proteomes" id="UP000324101">
    <property type="component" value="Chromosome"/>
</dbReference>
<evidence type="ECO:0008006" key="4">
    <source>
        <dbReference type="Google" id="ProtNLM"/>
    </source>
</evidence>
<evidence type="ECO:0000256" key="1">
    <source>
        <dbReference type="SAM" id="MobiDB-lite"/>
    </source>
</evidence>